<dbReference type="GO" id="GO:0006820">
    <property type="term" value="P:monoatomic anion transport"/>
    <property type="evidence" value="ECO:0007669"/>
    <property type="project" value="TreeGrafter"/>
</dbReference>
<dbReference type="FunFam" id="1.20.1250.20:FF:000003">
    <property type="entry name" value="Solute carrier family 17 member 3"/>
    <property type="match status" value="1"/>
</dbReference>
<dbReference type="PANTHER" id="PTHR11662">
    <property type="entry name" value="SOLUTE CARRIER FAMILY 17"/>
    <property type="match status" value="1"/>
</dbReference>
<feature type="domain" description="Major facilitator superfamily (MFS) profile" evidence="8">
    <location>
        <begin position="1"/>
        <end position="322"/>
    </location>
</feature>
<feature type="transmembrane region" description="Helical" evidence="7">
    <location>
        <begin position="69"/>
        <end position="89"/>
    </location>
</feature>
<feature type="transmembrane region" description="Helical" evidence="7">
    <location>
        <begin position="265"/>
        <end position="287"/>
    </location>
</feature>
<dbReference type="GO" id="GO:0016020">
    <property type="term" value="C:membrane"/>
    <property type="evidence" value="ECO:0007669"/>
    <property type="project" value="UniProtKB-SubCell"/>
</dbReference>
<feature type="transmembrane region" description="Helical" evidence="7">
    <location>
        <begin position="168"/>
        <end position="189"/>
    </location>
</feature>
<protein>
    <recommendedName>
        <fullName evidence="8">Major facilitator superfamily (MFS) profile domain-containing protein</fullName>
    </recommendedName>
</protein>
<evidence type="ECO:0000313" key="9">
    <source>
        <dbReference type="EMBL" id="KAK7597821.1"/>
    </source>
</evidence>
<keyword evidence="2" id="KW-0813">Transport</keyword>
<evidence type="ECO:0000256" key="1">
    <source>
        <dbReference type="ARBA" id="ARBA00004141"/>
    </source>
</evidence>
<accession>A0AAN9TNZ1</accession>
<dbReference type="EMBL" id="JBBCAQ010000017">
    <property type="protein sequence ID" value="KAK7597821.1"/>
    <property type="molecule type" value="Genomic_DNA"/>
</dbReference>
<reference evidence="9 10" key="1">
    <citation type="submission" date="2024-03" db="EMBL/GenBank/DDBJ databases">
        <title>Adaptation during the transition from Ophiocordyceps entomopathogen to insect associate is accompanied by gene loss and intensified selection.</title>
        <authorList>
            <person name="Ward C.M."/>
            <person name="Onetto C.A."/>
            <person name="Borneman A.R."/>
        </authorList>
    </citation>
    <scope>NUCLEOTIDE SEQUENCE [LARGE SCALE GENOMIC DNA]</scope>
    <source>
        <strain evidence="9">AWRI1</strain>
        <tissue evidence="9">Single Adult Female</tissue>
    </source>
</reference>
<evidence type="ECO:0000256" key="3">
    <source>
        <dbReference type="ARBA" id="ARBA00022692"/>
    </source>
</evidence>
<feature type="transmembrane region" description="Helical" evidence="7">
    <location>
        <begin position="209"/>
        <end position="227"/>
    </location>
</feature>
<dbReference type="Pfam" id="PF07690">
    <property type="entry name" value="MFS_1"/>
    <property type="match status" value="1"/>
</dbReference>
<evidence type="ECO:0000256" key="7">
    <source>
        <dbReference type="SAM" id="Phobius"/>
    </source>
</evidence>
<dbReference type="InterPro" id="IPR050382">
    <property type="entry name" value="MFS_Na/Anion_cotransporter"/>
</dbReference>
<dbReference type="InterPro" id="IPR036259">
    <property type="entry name" value="MFS_trans_sf"/>
</dbReference>
<evidence type="ECO:0000256" key="5">
    <source>
        <dbReference type="ARBA" id="ARBA00022989"/>
    </source>
</evidence>
<keyword evidence="10" id="KW-1185">Reference proteome</keyword>
<name>A0AAN9TNZ1_9HEMI</name>
<feature type="transmembrane region" description="Helical" evidence="7">
    <location>
        <begin position="234"/>
        <end position="253"/>
    </location>
</feature>
<dbReference type="PANTHER" id="PTHR11662:SF399">
    <property type="entry name" value="FI19708P1-RELATED"/>
    <property type="match status" value="1"/>
</dbReference>
<keyword evidence="4" id="KW-0769">Symport</keyword>
<dbReference type="GO" id="GO:0015293">
    <property type="term" value="F:symporter activity"/>
    <property type="evidence" value="ECO:0007669"/>
    <property type="project" value="UniProtKB-KW"/>
</dbReference>
<dbReference type="Gene3D" id="1.20.1250.20">
    <property type="entry name" value="MFS general substrate transporter like domains"/>
    <property type="match status" value="2"/>
</dbReference>
<evidence type="ECO:0000313" key="10">
    <source>
        <dbReference type="Proteomes" id="UP001367676"/>
    </source>
</evidence>
<proteinExistence type="predicted"/>
<organism evidence="9 10">
    <name type="scientific">Parthenolecanium corni</name>
    <dbReference type="NCBI Taxonomy" id="536013"/>
    <lineage>
        <taxon>Eukaryota</taxon>
        <taxon>Metazoa</taxon>
        <taxon>Ecdysozoa</taxon>
        <taxon>Arthropoda</taxon>
        <taxon>Hexapoda</taxon>
        <taxon>Insecta</taxon>
        <taxon>Pterygota</taxon>
        <taxon>Neoptera</taxon>
        <taxon>Paraneoptera</taxon>
        <taxon>Hemiptera</taxon>
        <taxon>Sternorrhyncha</taxon>
        <taxon>Coccoidea</taxon>
        <taxon>Coccidae</taxon>
        <taxon>Parthenolecanium</taxon>
    </lineage>
</organism>
<keyword evidence="5 7" id="KW-1133">Transmembrane helix</keyword>
<evidence type="ECO:0000256" key="4">
    <source>
        <dbReference type="ARBA" id="ARBA00022847"/>
    </source>
</evidence>
<keyword evidence="6 7" id="KW-0472">Membrane</keyword>
<feature type="transmembrane region" description="Helical" evidence="7">
    <location>
        <begin position="299"/>
        <end position="318"/>
    </location>
</feature>
<dbReference type="PROSITE" id="PS50850">
    <property type="entry name" value="MFS"/>
    <property type="match status" value="1"/>
</dbReference>
<dbReference type="SUPFAM" id="SSF103473">
    <property type="entry name" value="MFS general substrate transporter"/>
    <property type="match status" value="1"/>
</dbReference>
<evidence type="ECO:0000256" key="2">
    <source>
        <dbReference type="ARBA" id="ARBA00022448"/>
    </source>
</evidence>
<feature type="transmembrane region" description="Helical" evidence="7">
    <location>
        <begin position="39"/>
        <end position="63"/>
    </location>
</feature>
<comment type="caution">
    <text evidence="9">The sequence shown here is derived from an EMBL/GenBank/DDBJ whole genome shotgun (WGS) entry which is preliminary data.</text>
</comment>
<dbReference type="InterPro" id="IPR020846">
    <property type="entry name" value="MFS_dom"/>
</dbReference>
<sequence>MTSPRTIINGNITSIQGIVAASLFTEFVKWVPPNERARFVCFTILGIPAGAAMSYPVAGIINYYWNWKYVFYITGGASILCSLISYLTIKDEPSKDKFITKTERMYLKETCPNIEQRKVVIPWKSILTSRPVLAYWNDRFVESWSNSFLMTCLPLFIKDTYPTNIKDVGILSGIPHLFSMVSTIIYSWIMDYLRSKGTNSRTTLHKTFIMIGQIPAASLLMILGFGLDFQYSMIALSLFKICFASANVCYLTLPLDMSLEHANLINSVAMTFKSVGNMINPIVMGFMVKNHLSEEWHRYFWFLSIFNLWGAIVFAKYGSGEVQPWAHSYINTEEPCSSKEMD</sequence>
<gene>
    <name evidence="9" type="ORF">V9T40_010046</name>
</gene>
<dbReference type="InterPro" id="IPR011701">
    <property type="entry name" value="MFS"/>
</dbReference>
<dbReference type="AlphaFoldDB" id="A0AAN9TNZ1"/>
<comment type="subcellular location">
    <subcellularLocation>
        <location evidence="1">Membrane</location>
        <topology evidence="1">Multi-pass membrane protein</topology>
    </subcellularLocation>
</comment>
<evidence type="ECO:0000256" key="6">
    <source>
        <dbReference type="ARBA" id="ARBA00023136"/>
    </source>
</evidence>
<keyword evidence="3 7" id="KW-0812">Transmembrane</keyword>
<dbReference type="Proteomes" id="UP001367676">
    <property type="component" value="Unassembled WGS sequence"/>
</dbReference>
<evidence type="ECO:0000259" key="8">
    <source>
        <dbReference type="PROSITE" id="PS50850"/>
    </source>
</evidence>